<dbReference type="Gene3D" id="3.30.1540.10">
    <property type="entry name" value="formyl-coa transferase, domain 3"/>
    <property type="match status" value="1"/>
</dbReference>
<dbReference type="EMBL" id="JAFLNF010000001">
    <property type="protein sequence ID" value="MBO0344248.1"/>
    <property type="molecule type" value="Genomic_DNA"/>
</dbReference>
<evidence type="ECO:0000313" key="2">
    <source>
        <dbReference type="EMBL" id="MBO0344248.1"/>
    </source>
</evidence>
<dbReference type="InterPro" id="IPR023606">
    <property type="entry name" value="CoA-Trfase_III_dom_1_sf"/>
</dbReference>
<comment type="caution">
    <text evidence="2">The sequence shown here is derived from an EMBL/GenBank/DDBJ whole genome shotgun (WGS) entry which is preliminary data.</text>
</comment>
<reference evidence="2" key="1">
    <citation type="submission" date="2021-03" db="EMBL/GenBank/DDBJ databases">
        <title>Roseibium sp. CAU 1637 isolated from Incheon.</title>
        <authorList>
            <person name="Kim W."/>
        </authorList>
    </citation>
    <scope>NUCLEOTIDE SEQUENCE</scope>
    <source>
        <strain evidence="2">CAU 1637</strain>
    </source>
</reference>
<name>A0A939EKP9_9HYPH</name>
<sequence length="406" mass="43869">MPGPLSHLKVLDLSRVMAGPWASQVLADLGAEVIKVEQPGTGDDTRGWGPPFLKDKEGNATRESGYFLACNRGKKSITVNLKTPEGQELVRRLTKQSDILLENFKVGTLERFGLDYDSLKELNPGLIYCSITGFGQTGPRSKQVAYDFLIQAMGGLMSITGEADGKPGAGPQKIGVPMVDLTTGLYSVIGILAAVANRNVTGKGDYVDVGMLDVQTSLLANQAMNHLLTGNTPKRYGNGHPNIMPQQVFACKDGYMVLAVGNDGQFRRLCEALGDNEMLKDDRLTYNKGRVEHRDELLGRLANHFGKYDRADLLARLNDKDVPSGPINTVPEVFEEPQIKAREMQGNLDHPLSGSVPQVFGPIRMAGSKTRATKAPPLLGADTTDVLKEAGYSDEDIAAMQSAGVL</sequence>
<evidence type="ECO:0000256" key="1">
    <source>
        <dbReference type="ARBA" id="ARBA00022679"/>
    </source>
</evidence>
<dbReference type="InterPro" id="IPR003673">
    <property type="entry name" value="CoA-Trfase_fam_III"/>
</dbReference>
<dbReference type="GO" id="GO:0008410">
    <property type="term" value="F:CoA-transferase activity"/>
    <property type="evidence" value="ECO:0007669"/>
    <property type="project" value="TreeGrafter"/>
</dbReference>
<dbReference type="Gene3D" id="3.40.50.10540">
    <property type="entry name" value="Crotonobetainyl-coa:carnitine coa-transferase, domain 1"/>
    <property type="match status" value="1"/>
</dbReference>
<dbReference type="PANTHER" id="PTHR48207:SF3">
    <property type="entry name" value="SUCCINATE--HYDROXYMETHYLGLUTARATE COA-TRANSFERASE"/>
    <property type="match status" value="1"/>
</dbReference>
<organism evidence="2 3">
    <name type="scientific">Roseibium limicola</name>
    <dbReference type="NCBI Taxonomy" id="2816037"/>
    <lineage>
        <taxon>Bacteria</taxon>
        <taxon>Pseudomonadati</taxon>
        <taxon>Pseudomonadota</taxon>
        <taxon>Alphaproteobacteria</taxon>
        <taxon>Hyphomicrobiales</taxon>
        <taxon>Stappiaceae</taxon>
        <taxon>Roseibium</taxon>
    </lineage>
</organism>
<dbReference type="RefSeq" id="WP_206938173.1">
    <property type="nucleotide sequence ID" value="NZ_JAFLNF010000001.1"/>
</dbReference>
<dbReference type="PANTHER" id="PTHR48207">
    <property type="entry name" value="SUCCINATE--HYDROXYMETHYLGLUTARATE COA-TRANSFERASE"/>
    <property type="match status" value="1"/>
</dbReference>
<gene>
    <name evidence="2" type="ORF">J0X15_03350</name>
</gene>
<dbReference type="Pfam" id="PF02515">
    <property type="entry name" value="CoA_transf_3"/>
    <property type="match status" value="1"/>
</dbReference>
<dbReference type="InterPro" id="IPR044855">
    <property type="entry name" value="CoA-Trfase_III_dom3_sf"/>
</dbReference>
<dbReference type="SUPFAM" id="SSF89796">
    <property type="entry name" value="CoA-transferase family III (CaiB/BaiF)"/>
    <property type="match status" value="1"/>
</dbReference>
<dbReference type="Proteomes" id="UP000664779">
    <property type="component" value="Unassembled WGS sequence"/>
</dbReference>
<dbReference type="AlphaFoldDB" id="A0A939EKP9"/>
<protein>
    <submittedName>
        <fullName evidence="2">CoA transferase</fullName>
    </submittedName>
</protein>
<keyword evidence="3" id="KW-1185">Reference proteome</keyword>
<evidence type="ECO:0000313" key="3">
    <source>
        <dbReference type="Proteomes" id="UP000664779"/>
    </source>
</evidence>
<proteinExistence type="predicted"/>
<keyword evidence="1 2" id="KW-0808">Transferase</keyword>
<dbReference type="InterPro" id="IPR050483">
    <property type="entry name" value="CoA-transferase_III_domain"/>
</dbReference>
<accession>A0A939EKP9</accession>